<evidence type="ECO:0000259" key="8">
    <source>
        <dbReference type="Pfam" id="PF05738"/>
    </source>
</evidence>
<dbReference type="Gene3D" id="2.60.40.1140">
    <property type="entry name" value="Collagen-binding surface protein Cna, B-type domain"/>
    <property type="match status" value="2"/>
</dbReference>
<evidence type="ECO:0000256" key="3">
    <source>
        <dbReference type="ARBA" id="ARBA00022525"/>
    </source>
</evidence>
<dbReference type="InterPro" id="IPR046022">
    <property type="entry name" value="DUF5979"/>
</dbReference>
<dbReference type="Gene3D" id="2.60.40.10">
    <property type="entry name" value="Immunoglobulins"/>
    <property type="match status" value="1"/>
</dbReference>
<evidence type="ECO:0000256" key="2">
    <source>
        <dbReference type="ARBA" id="ARBA00022512"/>
    </source>
</evidence>
<keyword evidence="5" id="KW-0572">Peptidoglycan-anchor</keyword>
<evidence type="ECO:0000259" key="11">
    <source>
        <dbReference type="Pfam" id="PF19407"/>
    </source>
</evidence>
<gene>
    <name evidence="12" type="ORF">INS88_01325</name>
</gene>
<name>A0A7M1QUT3_9ACTO</name>
<proteinExistence type="predicted"/>
<dbReference type="InterPro" id="IPR011252">
    <property type="entry name" value="Fibrogen-bd_dom1"/>
</dbReference>
<evidence type="ECO:0000259" key="10">
    <source>
        <dbReference type="Pfam" id="PF17961"/>
    </source>
</evidence>
<dbReference type="GO" id="GO:0005975">
    <property type="term" value="P:carbohydrate metabolic process"/>
    <property type="evidence" value="ECO:0007669"/>
    <property type="project" value="UniProtKB-ARBA"/>
</dbReference>
<dbReference type="Pfam" id="PF17961">
    <property type="entry name" value="Big_8"/>
    <property type="match status" value="1"/>
</dbReference>
<feature type="domain" description="SDR-like Ig" evidence="10">
    <location>
        <begin position="59"/>
        <end position="145"/>
    </location>
</feature>
<comment type="subcellular location">
    <subcellularLocation>
        <location evidence="1">Secreted</location>
        <location evidence="1">Cell wall</location>
        <topology evidence="1">Peptidoglycan-anchor</topology>
    </subcellularLocation>
</comment>
<dbReference type="InterPro" id="IPR008454">
    <property type="entry name" value="Collagen-bd_Cna-like_B-typ_dom"/>
</dbReference>
<evidence type="ECO:0000256" key="4">
    <source>
        <dbReference type="ARBA" id="ARBA00022729"/>
    </source>
</evidence>
<accession>A0A8A5U5Z4</accession>
<feature type="chain" id="PRO_5039281337" evidence="7">
    <location>
        <begin position="29"/>
        <end position="786"/>
    </location>
</feature>
<dbReference type="Pfam" id="PF05738">
    <property type="entry name" value="Cna_B"/>
    <property type="match status" value="2"/>
</dbReference>
<sequence>MGKTRRRYIAPAMVAILALFAFLVPLHAAQAAQQCVGSVSNLHWKNGNDFVDYRNGFTKVAFDWQVRPDANPGDTFTVTLPNQLKPHTSSNTFDLRDKNGDVVANATWQGKQVTFTLTEYARTHGHIAGNAYFTVMWDEYQVSEGQAYDLYFRTCEGSSTTLKGKVLETGPGGHVHGNGKTGHLTSDNQLRWYLGIATAQKGPWKTPVSIVDRGGQGYKLSCEGVTVVNRVVNGSYVKDHPIDDARYRCNEDATGGIHIDLLPLPGPIYINDGESLVVIMRATLLPGYKDLDELVNSAELVGTPEGDQTKSATVKIPGAGGSARGEQVRFSLTKEVAGEQGADTAAAYEFSYKCLGDDFEKFAALKAGQTSDAVTTRSSAVCQIREDNLPEGATVSYEVLNPDSGAKVTVEDGVATLRFAPNAKAEVKLRATNRLADLKKISISGEKIWDDDGDRDGKRPAEITIRLLKNKAIHDTRKVKADSTGKWTFAFDGLAESENGKPIDYTIEEVRVDGYEAPQVHKTGETTFTVTNKRVPEVVDIPVIKKWEGDTGFEGRRPAKVVVRLLADGEEVDRQPIDQKNGEWAYTFVGKPKYAQGKQGQPIQYKVEEVDVPAGYSPHAAEQGGTWTITNTLTKRPGSVTWTKVDSDSVDNKLGGSEWLLKGPGQLPGGTPIVDCIAASSDACGGPDKNPAKGEFRVDGLDWGTYTLTEALAPAGYIVDDTPREFVVDGTGNPDLPITLGHIKNQKVTAPLIPLTGGMSRDAYLYGGVLTMLLGMALTFAIRRRA</sequence>
<evidence type="ECO:0000259" key="9">
    <source>
        <dbReference type="Pfam" id="PF17802"/>
    </source>
</evidence>
<keyword evidence="4 7" id="KW-0732">Signal</keyword>
<protein>
    <submittedName>
        <fullName evidence="12">Cna B-type domain-containing protein</fullName>
    </submittedName>
</protein>
<feature type="transmembrane region" description="Helical" evidence="6">
    <location>
        <begin position="763"/>
        <end position="782"/>
    </location>
</feature>
<feature type="signal peptide" evidence="7">
    <location>
        <begin position="1"/>
        <end position="28"/>
    </location>
</feature>
<dbReference type="SUPFAM" id="SSF49478">
    <property type="entry name" value="Cna protein B-type domain"/>
    <property type="match status" value="2"/>
</dbReference>
<dbReference type="InterPro" id="IPR041171">
    <property type="entry name" value="SDR_Ig"/>
</dbReference>
<evidence type="ECO:0000256" key="7">
    <source>
        <dbReference type="SAM" id="SignalP"/>
    </source>
</evidence>
<dbReference type="InterPro" id="IPR041033">
    <property type="entry name" value="SpaA_PFL_dom_1"/>
</dbReference>
<dbReference type="SUPFAM" id="SSF49401">
    <property type="entry name" value="Bacterial adhesins"/>
    <property type="match status" value="1"/>
</dbReference>
<evidence type="ECO:0000256" key="6">
    <source>
        <dbReference type="SAM" id="Phobius"/>
    </source>
</evidence>
<keyword evidence="2" id="KW-0134">Cell wall</keyword>
<dbReference type="GO" id="GO:0007155">
    <property type="term" value="P:cell adhesion"/>
    <property type="evidence" value="ECO:0007669"/>
    <property type="project" value="InterPro"/>
</dbReference>
<dbReference type="EMBL" id="CP063213">
    <property type="protein sequence ID" value="QOR45902.1"/>
    <property type="molecule type" value="Genomic_DNA"/>
</dbReference>
<feature type="domain" description="DUF5979" evidence="11">
    <location>
        <begin position="330"/>
        <end position="419"/>
    </location>
</feature>
<keyword evidence="6" id="KW-0472">Membrane</keyword>
<dbReference type="Pfam" id="PF17802">
    <property type="entry name" value="SpaA"/>
    <property type="match status" value="1"/>
</dbReference>
<evidence type="ECO:0000256" key="5">
    <source>
        <dbReference type="ARBA" id="ARBA00023088"/>
    </source>
</evidence>
<feature type="domain" description="CNA-B" evidence="8">
    <location>
        <begin position="541"/>
        <end position="632"/>
    </location>
</feature>
<evidence type="ECO:0000313" key="12">
    <source>
        <dbReference type="EMBL" id="QOR45902.1"/>
    </source>
</evidence>
<feature type="domain" description="CNA-B" evidence="8">
    <location>
        <begin position="443"/>
        <end position="533"/>
    </location>
</feature>
<organism evidence="12 13">
    <name type="scientific">Trueperella pecoris</name>
    <dbReference type="NCBI Taxonomy" id="2733571"/>
    <lineage>
        <taxon>Bacteria</taxon>
        <taxon>Bacillati</taxon>
        <taxon>Actinomycetota</taxon>
        <taxon>Actinomycetes</taxon>
        <taxon>Actinomycetales</taxon>
        <taxon>Actinomycetaceae</taxon>
        <taxon>Trueperella</taxon>
    </lineage>
</organism>
<keyword evidence="3" id="KW-0964">Secreted</keyword>
<dbReference type="AlphaFoldDB" id="A0A7M1QUT3"/>
<evidence type="ECO:0000256" key="1">
    <source>
        <dbReference type="ARBA" id="ARBA00004168"/>
    </source>
</evidence>
<reference evidence="12 13" key="1">
    <citation type="submission" date="2020-10" db="EMBL/GenBank/DDBJ databases">
        <title>Trueperella pecoris sp. nov. isolated from bovine and porcine specimens.</title>
        <authorList>
            <person name="Schoenecker L."/>
            <person name="Schnydrig P."/>
            <person name="Brodard I."/>
            <person name="Thomann A."/>
            <person name="Hemphill A."/>
            <person name="Rodriguez-Campos S."/>
            <person name="Perreten V."/>
            <person name="Jores J."/>
            <person name="Kittl S."/>
        </authorList>
    </citation>
    <scope>NUCLEOTIDE SEQUENCE [LARGE SCALE GENOMIC DNA]</scope>
    <source>
        <strain evidence="12 13">15A0121</strain>
    </source>
</reference>
<keyword evidence="13" id="KW-1185">Reference proteome</keyword>
<evidence type="ECO:0000313" key="13">
    <source>
        <dbReference type="Proteomes" id="UP000595053"/>
    </source>
</evidence>
<dbReference type="Gene3D" id="2.60.40.1280">
    <property type="match status" value="1"/>
</dbReference>
<accession>A0A7M1QUT3</accession>
<keyword evidence="6" id="KW-0812">Transmembrane</keyword>
<dbReference type="CDD" id="cd00222">
    <property type="entry name" value="CollagenBindB"/>
    <property type="match status" value="2"/>
</dbReference>
<dbReference type="Pfam" id="PF19407">
    <property type="entry name" value="DUF5979"/>
    <property type="match status" value="1"/>
</dbReference>
<dbReference type="Proteomes" id="UP000595053">
    <property type="component" value="Chromosome"/>
</dbReference>
<dbReference type="InterPro" id="IPR013783">
    <property type="entry name" value="Ig-like_fold"/>
</dbReference>
<keyword evidence="6" id="KW-1133">Transmembrane helix</keyword>
<dbReference type="InterPro" id="IPR008966">
    <property type="entry name" value="Adhesion_dom_sf"/>
</dbReference>
<feature type="domain" description="SpaA-like prealbumin fold" evidence="9">
    <location>
        <begin position="638"/>
        <end position="732"/>
    </location>
</feature>